<dbReference type="InterPro" id="IPR025161">
    <property type="entry name" value="IS402-like_dom"/>
</dbReference>
<dbReference type="GO" id="GO:0003677">
    <property type="term" value="F:DNA binding"/>
    <property type="evidence" value="ECO:0007669"/>
    <property type="project" value="InterPro"/>
</dbReference>
<dbReference type="Pfam" id="PF01609">
    <property type="entry name" value="DDE_Tnp_1"/>
    <property type="match status" value="1"/>
</dbReference>
<comment type="caution">
    <text evidence="3">The sequence shown here is derived from an EMBL/GenBank/DDBJ whole genome shotgun (WGS) entry which is preliminary data.</text>
</comment>
<dbReference type="Proteomes" id="UP000600365">
    <property type="component" value="Unassembled WGS sequence"/>
</dbReference>
<dbReference type="GO" id="GO:0006313">
    <property type="term" value="P:DNA transposition"/>
    <property type="evidence" value="ECO:0007669"/>
    <property type="project" value="InterPro"/>
</dbReference>
<organism evidence="3 4">
    <name type="scientific">Streptomyces albiflavescens</name>
    <dbReference type="NCBI Taxonomy" id="1623582"/>
    <lineage>
        <taxon>Bacteria</taxon>
        <taxon>Bacillati</taxon>
        <taxon>Actinomycetota</taxon>
        <taxon>Actinomycetes</taxon>
        <taxon>Kitasatosporales</taxon>
        <taxon>Streptomycetaceae</taxon>
        <taxon>Streptomyces</taxon>
    </lineage>
</organism>
<proteinExistence type="predicted"/>
<evidence type="ECO:0000259" key="1">
    <source>
        <dbReference type="Pfam" id="PF01609"/>
    </source>
</evidence>
<dbReference type="PANTHER" id="PTHR30007:SF0">
    <property type="entry name" value="TRANSPOSASE"/>
    <property type="match status" value="1"/>
</dbReference>
<dbReference type="NCBIfam" id="NF033580">
    <property type="entry name" value="transpos_IS5_3"/>
    <property type="match status" value="1"/>
</dbReference>
<dbReference type="GO" id="GO:0004803">
    <property type="term" value="F:transposase activity"/>
    <property type="evidence" value="ECO:0007669"/>
    <property type="project" value="InterPro"/>
</dbReference>
<keyword evidence="4" id="KW-1185">Reference proteome</keyword>
<evidence type="ECO:0000313" key="3">
    <source>
        <dbReference type="EMBL" id="GGN60726.1"/>
    </source>
</evidence>
<dbReference type="PANTHER" id="PTHR30007">
    <property type="entry name" value="PHP DOMAIN PROTEIN"/>
    <property type="match status" value="1"/>
</dbReference>
<feature type="domain" description="Insertion element IS402-like" evidence="2">
    <location>
        <begin position="44"/>
        <end position="120"/>
    </location>
</feature>
<accession>A0A917XZM9</accession>
<reference evidence="3 4" key="1">
    <citation type="journal article" date="2014" name="Int. J. Syst. Evol. Microbiol.">
        <title>Complete genome sequence of Corynebacterium casei LMG S-19264T (=DSM 44701T), isolated from a smear-ripened cheese.</title>
        <authorList>
            <consortium name="US DOE Joint Genome Institute (JGI-PGF)"/>
            <person name="Walter F."/>
            <person name="Albersmeier A."/>
            <person name="Kalinowski J."/>
            <person name="Ruckert C."/>
        </authorList>
    </citation>
    <scope>NUCLEOTIDE SEQUENCE [LARGE SCALE GENOMIC DNA]</scope>
    <source>
        <strain evidence="3 4">CGMCC 4.7111</strain>
    </source>
</reference>
<dbReference type="EMBL" id="BMMM01000004">
    <property type="protein sequence ID" value="GGN60726.1"/>
    <property type="molecule type" value="Genomic_DNA"/>
</dbReference>
<feature type="domain" description="Transposase IS4-like" evidence="1">
    <location>
        <begin position="137"/>
        <end position="278"/>
    </location>
</feature>
<dbReference type="InterPro" id="IPR002559">
    <property type="entry name" value="Transposase_11"/>
</dbReference>
<sequence>MPLYASAPATVTPMEEDNCPCVACRWGHGTRHPVRPRRYTSDTTDEQWQVIAQVLPWPAWLDGYGGRPEEYCRRQIIDAIFYVDDNGCKWRNLPADFPPWRTVHAVFTRWYQDGDTDAIHNDLRDQVRKDEGREVDPTAAIIDSQSVRAAETVGADSRGYDAGKKVAGRKRHVITDCLGLLLVVMVTTASVQDRDGARPALRHLRELFETITLVWADGGYAGKLVDWAKDKLRLTLEIVKRSDDVKGFVVLPRRWVVERTLSWIFQRRRCVRDYERLPEHHEAMVKWSMIMLMSRRLARSTTAKRPK</sequence>
<evidence type="ECO:0000259" key="2">
    <source>
        <dbReference type="Pfam" id="PF13340"/>
    </source>
</evidence>
<dbReference type="AlphaFoldDB" id="A0A917XZM9"/>
<protein>
    <submittedName>
        <fullName evidence="3">DDE transposase</fullName>
    </submittedName>
</protein>
<evidence type="ECO:0000313" key="4">
    <source>
        <dbReference type="Proteomes" id="UP000600365"/>
    </source>
</evidence>
<gene>
    <name evidence="3" type="ORF">GCM10011579_026110</name>
</gene>
<name>A0A917XZM9_9ACTN</name>
<dbReference type="Pfam" id="PF13340">
    <property type="entry name" value="DUF4096"/>
    <property type="match status" value="1"/>
</dbReference>